<dbReference type="GO" id="GO:0004857">
    <property type="term" value="F:enzyme inhibitor activity"/>
    <property type="evidence" value="ECO:0007669"/>
    <property type="project" value="InterPro"/>
</dbReference>
<evidence type="ECO:0000256" key="1">
    <source>
        <dbReference type="ARBA" id="ARBA00022729"/>
    </source>
</evidence>
<dbReference type="PANTHER" id="PTHR31080:SF66">
    <property type="entry name" value="EXPRESSED PROTEIN"/>
    <property type="match status" value="1"/>
</dbReference>
<feature type="non-terminal residue" evidence="4">
    <location>
        <position position="1"/>
    </location>
</feature>
<dbReference type="Gramene" id="TVU43967">
    <property type="protein sequence ID" value="TVU43967"/>
    <property type="gene ID" value="EJB05_03389"/>
</dbReference>
<comment type="caution">
    <text evidence="4">The sequence shown here is derived from an EMBL/GenBank/DDBJ whole genome shotgun (WGS) entry which is preliminary data.</text>
</comment>
<dbReference type="Pfam" id="PF04043">
    <property type="entry name" value="PMEI"/>
    <property type="match status" value="1"/>
</dbReference>
<dbReference type="InterPro" id="IPR035513">
    <property type="entry name" value="Invertase/methylesterase_inhib"/>
</dbReference>
<feature type="signal peptide" evidence="2">
    <location>
        <begin position="1"/>
        <end position="22"/>
    </location>
</feature>
<reference evidence="4 5" key="1">
    <citation type="journal article" date="2019" name="Sci. Rep.">
        <title>A high-quality genome of Eragrostis curvula grass provides insights into Poaceae evolution and supports new strategies to enhance forage quality.</title>
        <authorList>
            <person name="Carballo J."/>
            <person name="Santos B.A.C.M."/>
            <person name="Zappacosta D."/>
            <person name="Garbus I."/>
            <person name="Selva J.P."/>
            <person name="Gallo C.A."/>
            <person name="Diaz A."/>
            <person name="Albertini E."/>
            <person name="Caccamo M."/>
            <person name="Echenique V."/>
        </authorList>
    </citation>
    <scope>NUCLEOTIDE SEQUENCE [LARGE SCALE GENOMIC DNA]</scope>
    <source>
        <strain evidence="5">cv. Victoria</strain>
        <tissue evidence="4">Leaf</tissue>
    </source>
</reference>
<evidence type="ECO:0000256" key="2">
    <source>
        <dbReference type="SAM" id="SignalP"/>
    </source>
</evidence>
<evidence type="ECO:0000259" key="3">
    <source>
        <dbReference type="Pfam" id="PF04043"/>
    </source>
</evidence>
<keyword evidence="5" id="KW-1185">Reference proteome</keyword>
<gene>
    <name evidence="4" type="ORF">EJB05_03389</name>
</gene>
<feature type="domain" description="Pectinesterase inhibitor" evidence="3">
    <location>
        <begin position="32"/>
        <end position="193"/>
    </location>
</feature>
<evidence type="ECO:0000313" key="4">
    <source>
        <dbReference type="EMBL" id="TVU43967.1"/>
    </source>
</evidence>
<dbReference type="OrthoDB" id="670088at2759"/>
<dbReference type="InterPro" id="IPR051955">
    <property type="entry name" value="PME_Inhibitor"/>
</dbReference>
<feature type="chain" id="PRO_5023870015" description="Pectinesterase inhibitor domain-containing protein" evidence="2">
    <location>
        <begin position="23"/>
        <end position="212"/>
    </location>
</feature>
<accession>A0A5J9W7R3</accession>
<name>A0A5J9W7R3_9POAL</name>
<dbReference type="EMBL" id="RWGY01000004">
    <property type="protein sequence ID" value="TVU43967.1"/>
    <property type="molecule type" value="Genomic_DNA"/>
</dbReference>
<sequence length="212" mass="21888">MAASLFVLFLCVYLHVLPSANAARLPPGSSPIVETCKTVPYPESCVGELGQRLLDIQTTLASVSDQSATIAGAPGQVDPKALVAVALEAAAEAGSVAASVFEGKLPGFNTSMPDFQKCLANCTVTMKAAMKKIHGASAAIKAGANDIAKTLASRAIGDVSSCTLSCKELNGDVRLILQQSLVEFQKMLQIAVAFISKLKPKPGPPPPVPPMA</sequence>
<dbReference type="PANTHER" id="PTHR31080">
    <property type="entry name" value="PECTINESTERASE INHIBITOR-LIKE"/>
    <property type="match status" value="1"/>
</dbReference>
<protein>
    <recommendedName>
        <fullName evidence="3">Pectinesterase inhibitor domain-containing protein</fullName>
    </recommendedName>
</protein>
<keyword evidence="1 2" id="KW-0732">Signal</keyword>
<dbReference type="AlphaFoldDB" id="A0A5J9W7R3"/>
<dbReference type="Gene3D" id="1.20.140.40">
    <property type="entry name" value="Invertase/pectin methylesterase inhibitor family protein"/>
    <property type="match status" value="1"/>
</dbReference>
<proteinExistence type="predicted"/>
<dbReference type="Proteomes" id="UP000324897">
    <property type="component" value="Chromosome 5"/>
</dbReference>
<dbReference type="SUPFAM" id="SSF101148">
    <property type="entry name" value="Plant invertase/pectin methylesterase inhibitor"/>
    <property type="match status" value="1"/>
</dbReference>
<organism evidence="4 5">
    <name type="scientific">Eragrostis curvula</name>
    <name type="common">weeping love grass</name>
    <dbReference type="NCBI Taxonomy" id="38414"/>
    <lineage>
        <taxon>Eukaryota</taxon>
        <taxon>Viridiplantae</taxon>
        <taxon>Streptophyta</taxon>
        <taxon>Embryophyta</taxon>
        <taxon>Tracheophyta</taxon>
        <taxon>Spermatophyta</taxon>
        <taxon>Magnoliopsida</taxon>
        <taxon>Liliopsida</taxon>
        <taxon>Poales</taxon>
        <taxon>Poaceae</taxon>
        <taxon>PACMAD clade</taxon>
        <taxon>Chloridoideae</taxon>
        <taxon>Eragrostideae</taxon>
        <taxon>Eragrostidinae</taxon>
        <taxon>Eragrostis</taxon>
    </lineage>
</organism>
<evidence type="ECO:0000313" key="5">
    <source>
        <dbReference type="Proteomes" id="UP000324897"/>
    </source>
</evidence>
<dbReference type="NCBIfam" id="TIGR01614">
    <property type="entry name" value="PME_inhib"/>
    <property type="match status" value="1"/>
</dbReference>
<dbReference type="InterPro" id="IPR006501">
    <property type="entry name" value="Pectinesterase_inhib_dom"/>
</dbReference>